<evidence type="ECO:0000256" key="2">
    <source>
        <dbReference type="ARBA" id="ARBA00007931"/>
    </source>
</evidence>
<keyword evidence="6 14" id="KW-0479">Metal-binding</keyword>
<dbReference type="PIRSF" id="PIRSF006404">
    <property type="entry name" value="UCP006404_Pept_M50_CBS"/>
    <property type="match status" value="1"/>
</dbReference>
<dbReference type="Gene3D" id="3.10.580.10">
    <property type="entry name" value="CBS-domain"/>
    <property type="match status" value="1"/>
</dbReference>
<keyword evidence="8 14" id="KW-0378">Hydrolase</keyword>
<feature type="transmembrane region" description="Helical" evidence="14">
    <location>
        <begin position="194"/>
        <end position="227"/>
    </location>
</feature>
<evidence type="ECO:0000256" key="10">
    <source>
        <dbReference type="ARBA" id="ARBA00022989"/>
    </source>
</evidence>
<organism evidence="19 20">
    <name type="scientific">Anaerobaca lacustris</name>
    <dbReference type="NCBI Taxonomy" id="3044600"/>
    <lineage>
        <taxon>Bacteria</taxon>
        <taxon>Pseudomonadati</taxon>
        <taxon>Planctomycetota</taxon>
        <taxon>Phycisphaerae</taxon>
        <taxon>Sedimentisphaerales</taxon>
        <taxon>Anaerobacaceae</taxon>
        <taxon>Anaerobaca</taxon>
    </lineage>
</organism>
<feature type="domain" description="CBS" evidence="18">
    <location>
        <begin position="253"/>
        <end position="309"/>
    </location>
</feature>
<comment type="subcellular location">
    <subcellularLocation>
        <location evidence="1 14">Cell membrane</location>
        <topology evidence="1 14">Multi-pass membrane protein</topology>
    </subcellularLocation>
</comment>
<comment type="cofactor">
    <cofactor evidence="14 16">
        <name>Zn(2+)</name>
        <dbReference type="ChEBI" id="CHEBI:29105"/>
    </cofactor>
    <text evidence="14 16">Binds 1 zinc ion per subunit.</text>
</comment>
<evidence type="ECO:0000313" key="20">
    <source>
        <dbReference type="Proteomes" id="UP001431776"/>
    </source>
</evidence>
<dbReference type="Pfam" id="PF00571">
    <property type="entry name" value="CBS"/>
    <property type="match status" value="2"/>
</dbReference>
<comment type="caution">
    <text evidence="19">The sequence shown here is derived from an EMBL/GenBank/DDBJ whole genome shotgun (WGS) entry which is preliminary data.</text>
</comment>
<evidence type="ECO:0000256" key="8">
    <source>
        <dbReference type="ARBA" id="ARBA00022801"/>
    </source>
</evidence>
<dbReference type="PANTHER" id="PTHR39188">
    <property type="entry name" value="MEMBRANE-ASSOCIATED ZINC METALLOPROTEASE M50B"/>
    <property type="match status" value="1"/>
</dbReference>
<feature type="transmembrane region" description="Helical" evidence="14">
    <location>
        <begin position="49"/>
        <end position="67"/>
    </location>
</feature>
<evidence type="ECO:0000256" key="3">
    <source>
        <dbReference type="ARBA" id="ARBA00022475"/>
    </source>
</evidence>
<dbReference type="CDD" id="cd06164">
    <property type="entry name" value="S2P-M50_SpoIVFB_CBS"/>
    <property type="match status" value="1"/>
</dbReference>
<evidence type="ECO:0000313" key="19">
    <source>
        <dbReference type="EMBL" id="MDI6451715.1"/>
    </source>
</evidence>
<dbReference type="GO" id="GO:0006508">
    <property type="term" value="P:proteolysis"/>
    <property type="evidence" value="ECO:0007669"/>
    <property type="project" value="UniProtKB-KW"/>
</dbReference>
<evidence type="ECO:0000256" key="15">
    <source>
        <dbReference type="PIRSR" id="PIRSR006404-1"/>
    </source>
</evidence>
<evidence type="ECO:0000259" key="18">
    <source>
        <dbReference type="PROSITE" id="PS51371"/>
    </source>
</evidence>
<evidence type="ECO:0000256" key="9">
    <source>
        <dbReference type="ARBA" id="ARBA00022833"/>
    </source>
</evidence>
<dbReference type="PANTHER" id="PTHR39188:SF3">
    <property type="entry name" value="STAGE IV SPORULATION PROTEIN FB"/>
    <property type="match status" value="1"/>
</dbReference>
<evidence type="ECO:0000256" key="1">
    <source>
        <dbReference type="ARBA" id="ARBA00004651"/>
    </source>
</evidence>
<feature type="transmembrane region" description="Helical" evidence="14">
    <location>
        <begin position="108"/>
        <end position="132"/>
    </location>
</feature>
<keyword evidence="11 14" id="KW-0482">Metalloprotease</keyword>
<feature type="transmembrane region" description="Helical" evidence="14">
    <location>
        <begin position="12"/>
        <end position="34"/>
    </location>
</feature>
<comment type="similarity">
    <text evidence="2 14">Belongs to the peptidase M50B family.</text>
</comment>
<dbReference type="InterPro" id="IPR046342">
    <property type="entry name" value="CBS_dom_sf"/>
</dbReference>
<dbReference type="InterPro" id="IPR008915">
    <property type="entry name" value="Peptidase_M50"/>
</dbReference>
<evidence type="ECO:0000256" key="7">
    <source>
        <dbReference type="ARBA" id="ARBA00022737"/>
    </source>
</evidence>
<dbReference type="SUPFAM" id="SSF54631">
    <property type="entry name" value="CBS-domain pair"/>
    <property type="match status" value="1"/>
</dbReference>
<name>A0AAW6U4D8_9BACT</name>
<keyword evidence="13 14" id="KW-0472">Membrane</keyword>
<sequence length="388" mass="42806">MFERRIPLFRLFGFTVSIDVTWFVLAVLITWSLAKGAFPHYCPGFSNTTYWWMGVAGALGLFVSIIFHEFCHSLVARQFNLPMKGITLFIFGGVAEMSKEPESAKSEFFMAIAGPISSVILAGIFFLLYTAGKAASWPGPVNGVLMYLGWLNIILAGFNMVPAFPLDGGRILRSILWHAKGDLRWATRISSRLGAAFGLFLMILGVISFIGGNFIGGLWFFLIGMFIKNASQMSYTQLLVKSALMGEPISRFMVAEVVTVPPSIAVSDLVENYFYKYHYKMFPVTEDGMLKGCVTTKQIKELSKEQWATTKVSDIAQPCSEGNAISPKADAVNSLSLMNRTGNSRLMVVEGNRLLGVISLKDMLRFMALKLDLEAGERITTGPDISEG</sequence>
<keyword evidence="12 17" id="KW-0129">CBS domain</keyword>
<keyword evidence="7" id="KW-0677">Repeat</keyword>
<dbReference type="GO" id="GO:0005886">
    <property type="term" value="C:plasma membrane"/>
    <property type="evidence" value="ECO:0007669"/>
    <property type="project" value="UniProtKB-SubCell"/>
</dbReference>
<keyword evidence="3 14" id="KW-1003">Cell membrane</keyword>
<dbReference type="RefSeq" id="WP_349247123.1">
    <property type="nucleotide sequence ID" value="NZ_JASCXX010000049.1"/>
</dbReference>
<evidence type="ECO:0000256" key="11">
    <source>
        <dbReference type="ARBA" id="ARBA00023049"/>
    </source>
</evidence>
<proteinExistence type="inferred from homology"/>
<evidence type="ECO:0000256" key="5">
    <source>
        <dbReference type="ARBA" id="ARBA00022692"/>
    </source>
</evidence>
<feature type="domain" description="CBS" evidence="18">
    <location>
        <begin position="316"/>
        <end position="373"/>
    </location>
</feature>
<gene>
    <name evidence="19" type="ORF">QJ522_21825</name>
</gene>
<feature type="binding site" evidence="16">
    <location>
        <position position="72"/>
    </location>
    <ligand>
        <name>Zn(2+)</name>
        <dbReference type="ChEBI" id="CHEBI:29105"/>
        <note>catalytic</note>
    </ligand>
</feature>
<evidence type="ECO:0000256" key="14">
    <source>
        <dbReference type="PIRNR" id="PIRNR006404"/>
    </source>
</evidence>
<feature type="binding site" evidence="16">
    <location>
        <position position="167"/>
    </location>
    <ligand>
        <name>Zn(2+)</name>
        <dbReference type="ChEBI" id="CHEBI:29105"/>
        <note>catalytic</note>
    </ligand>
</feature>
<protein>
    <recommendedName>
        <fullName evidence="14">Zinc metalloprotease</fullName>
    </recommendedName>
</protein>
<evidence type="ECO:0000256" key="17">
    <source>
        <dbReference type="PROSITE-ProRule" id="PRU00703"/>
    </source>
</evidence>
<keyword evidence="5 14" id="KW-0812">Transmembrane</keyword>
<dbReference type="Proteomes" id="UP001431776">
    <property type="component" value="Unassembled WGS sequence"/>
</dbReference>
<feature type="binding site" evidence="16">
    <location>
        <position position="68"/>
    </location>
    <ligand>
        <name>Zn(2+)</name>
        <dbReference type="ChEBI" id="CHEBI:29105"/>
        <note>catalytic</note>
    </ligand>
</feature>
<evidence type="ECO:0000256" key="16">
    <source>
        <dbReference type="PIRSR" id="PIRSR006404-2"/>
    </source>
</evidence>
<accession>A0AAW6U4D8</accession>
<evidence type="ECO:0000256" key="6">
    <source>
        <dbReference type="ARBA" id="ARBA00022723"/>
    </source>
</evidence>
<dbReference type="SMART" id="SM00116">
    <property type="entry name" value="CBS"/>
    <property type="match status" value="2"/>
</dbReference>
<evidence type="ECO:0000256" key="4">
    <source>
        <dbReference type="ARBA" id="ARBA00022670"/>
    </source>
</evidence>
<dbReference type="GO" id="GO:0008237">
    <property type="term" value="F:metallopeptidase activity"/>
    <property type="evidence" value="ECO:0007669"/>
    <property type="project" value="UniProtKB-UniRule"/>
</dbReference>
<keyword evidence="20" id="KW-1185">Reference proteome</keyword>
<dbReference type="Pfam" id="PF02163">
    <property type="entry name" value="Peptidase_M50"/>
    <property type="match status" value="2"/>
</dbReference>
<reference evidence="19" key="1">
    <citation type="submission" date="2023-05" db="EMBL/GenBank/DDBJ databases">
        <title>Anaerotaeda fermentans gen. nov., sp. nov., a novel anaerobic planctomycete of the new family within the order Sedimentisphaerales isolated from Taman Peninsula, Russia.</title>
        <authorList>
            <person name="Khomyakova M.A."/>
            <person name="Merkel A.Y."/>
            <person name="Slobodkin A.I."/>
        </authorList>
    </citation>
    <scope>NUCLEOTIDE SEQUENCE</scope>
    <source>
        <strain evidence="19">M17dextr</strain>
    </source>
</reference>
<feature type="transmembrane region" description="Helical" evidence="14">
    <location>
        <begin position="144"/>
        <end position="164"/>
    </location>
</feature>
<keyword evidence="9 14" id="KW-0862">Zinc</keyword>
<keyword evidence="10 14" id="KW-1133">Transmembrane helix</keyword>
<dbReference type="EMBL" id="JASCXX010000049">
    <property type="protein sequence ID" value="MDI6451715.1"/>
    <property type="molecule type" value="Genomic_DNA"/>
</dbReference>
<feature type="active site" evidence="15">
    <location>
        <position position="69"/>
    </location>
</feature>
<dbReference type="InterPro" id="IPR016483">
    <property type="entry name" value="UCP006404_Pept_M50_CBS"/>
</dbReference>
<evidence type="ECO:0000256" key="12">
    <source>
        <dbReference type="ARBA" id="ARBA00023122"/>
    </source>
</evidence>
<dbReference type="AlphaFoldDB" id="A0AAW6U4D8"/>
<dbReference type="InterPro" id="IPR000644">
    <property type="entry name" value="CBS_dom"/>
</dbReference>
<dbReference type="PROSITE" id="PS51371">
    <property type="entry name" value="CBS"/>
    <property type="match status" value="2"/>
</dbReference>
<keyword evidence="4 14" id="KW-0645">Protease</keyword>
<dbReference type="GO" id="GO:0046872">
    <property type="term" value="F:metal ion binding"/>
    <property type="evidence" value="ECO:0007669"/>
    <property type="project" value="UniProtKB-UniRule"/>
</dbReference>
<evidence type="ECO:0000256" key="13">
    <source>
        <dbReference type="ARBA" id="ARBA00023136"/>
    </source>
</evidence>